<dbReference type="AlphaFoldDB" id="A0A8U0A4Z7"/>
<organism evidence="3 4">
    <name type="scientific">Halocatena salina</name>
    <dbReference type="NCBI Taxonomy" id="2934340"/>
    <lineage>
        <taxon>Archaea</taxon>
        <taxon>Methanobacteriati</taxon>
        <taxon>Methanobacteriota</taxon>
        <taxon>Stenosarchaea group</taxon>
        <taxon>Halobacteria</taxon>
        <taxon>Halobacteriales</taxon>
        <taxon>Natronomonadaceae</taxon>
        <taxon>Halocatena</taxon>
    </lineage>
</organism>
<evidence type="ECO:0000259" key="2">
    <source>
        <dbReference type="Pfam" id="PF02517"/>
    </source>
</evidence>
<keyword evidence="3" id="KW-0482">Metalloprotease</keyword>
<reference evidence="3" key="1">
    <citation type="submission" date="2022-04" db="EMBL/GenBank/DDBJ databases">
        <title>Halocatena sp. nov., isolated from a salt lake.</title>
        <authorList>
            <person name="Cui H.-L."/>
        </authorList>
    </citation>
    <scope>NUCLEOTIDE SEQUENCE</scope>
    <source>
        <strain evidence="3">AD-1</strain>
    </source>
</reference>
<gene>
    <name evidence="3" type="ORF">MW046_00700</name>
</gene>
<name>A0A8U0A4Z7_9EURY</name>
<accession>A0A8U0A4Z7</accession>
<feature type="transmembrane region" description="Helical" evidence="1">
    <location>
        <begin position="216"/>
        <end position="235"/>
    </location>
</feature>
<keyword evidence="1" id="KW-0812">Transmembrane</keyword>
<sequence length="236" mass="24879">MTETTRNTHPLPKLALGVVVGWIALELLLRRGVVSVVVSSVGFGFTADWTILLLGFPAMAAVLSAVTLRAGRDSSRWGYEWSLRAVVAGLLGVVVAIGLMIITSQIDAVLFGLEETTATFGTAVTEVLRRTPPLAVVFLLGNGVAVPIAEEQVWRAVVQSEFVASWGAVVGILLTAVLFALKHVVVDGSVVRLTTLVGLGLVLGLLRHRYGTVSSVVTHIGMNLYSTAAIVLIALA</sequence>
<feature type="domain" description="CAAX prenyl protease 2/Lysostaphin resistance protein A-like" evidence="2">
    <location>
        <begin position="134"/>
        <end position="224"/>
    </location>
</feature>
<dbReference type="InterPro" id="IPR003675">
    <property type="entry name" value="Rce1/LyrA-like_dom"/>
</dbReference>
<protein>
    <submittedName>
        <fullName evidence="3">CPBP family intramembrane metalloprotease</fullName>
    </submittedName>
</protein>
<dbReference type="Proteomes" id="UP000831768">
    <property type="component" value="Chromosome"/>
</dbReference>
<feature type="transmembrane region" description="Helical" evidence="1">
    <location>
        <begin position="49"/>
        <end position="69"/>
    </location>
</feature>
<evidence type="ECO:0000313" key="4">
    <source>
        <dbReference type="Proteomes" id="UP000831768"/>
    </source>
</evidence>
<feature type="transmembrane region" description="Helical" evidence="1">
    <location>
        <begin position="163"/>
        <end position="181"/>
    </location>
</feature>
<feature type="transmembrane region" description="Helical" evidence="1">
    <location>
        <begin position="12"/>
        <end position="29"/>
    </location>
</feature>
<keyword evidence="4" id="KW-1185">Reference proteome</keyword>
<feature type="transmembrane region" description="Helical" evidence="1">
    <location>
        <begin position="81"/>
        <end position="102"/>
    </location>
</feature>
<proteinExistence type="predicted"/>
<dbReference type="KEGG" id="haad:MW046_00700"/>
<feature type="transmembrane region" description="Helical" evidence="1">
    <location>
        <begin position="193"/>
        <end position="210"/>
    </location>
</feature>
<dbReference type="EMBL" id="CP096019">
    <property type="protein sequence ID" value="UPM42987.1"/>
    <property type="molecule type" value="Genomic_DNA"/>
</dbReference>
<keyword evidence="1" id="KW-0472">Membrane</keyword>
<keyword evidence="1" id="KW-1133">Transmembrane helix</keyword>
<evidence type="ECO:0000256" key="1">
    <source>
        <dbReference type="SAM" id="Phobius"/>
    </source>
</evidence>
<dbReference type="RefSeq" id="WP_247993657.1">
    <property type="nucleotide sequence ID" value="NZ_CP096019.1"/>
</dbReference>
<evidence type="ECO:0000313" key="3">
    <source>
        <dbReference type="EMBL" id="UPM42987.1"/>
    </source>
</evidence>
<dbReference type="Pfam" id="PF02517">
    <property type="entry name" value="Rce1-like"/>
    <property type="match status" value="1"/>
</dbReference>
<dbReference type="GO" id="GO:0004175">
    <property type="term" value="F:endopeptidase activity"/>
    <property type="evidence" value="ECO:0007669"/>
    <property type="project" value="UniProtKB-ARBA"/>
</dbReference>
<dbReference type="GO" id="GO:0008237">
    <property type="term" value="F:metallopeptidase activity"/>
    <property type="evidence" value="ECO:0007669"/>
    <property type="project" value="UniProtKB-KW"/>
</dbReference>
<keyword evidence="3" id="KW-0645">Protease</keyword>
<dbReference type="GO" id="GO:0080120">
    <property type="term" value="P:CAAX-box protein maturation"/>
    <property type="evidence" value="ECO:0007669"/>
    <property type="project" value="UniProtKB-ARBA"/>
</dbReference>
<dbReference type="GeneID" id="71926521"/>
<keyword evidence="3" id="KW-0378">Hydrolase</keyword>